<dbReference type="PANTHER" id="PTHR43845">
    <property type="entry name" value="BLR5969 PROTEIN"/>
    <property type="match status" value="1"/>
</dbReference>
<name>A0ABU3SDE3_9HYPH</name>
<dbReference type="EMBL" id="JAWDID010000049">
    <property type="protein sequence ID" value="MDU0342805.1"/>
    <property type="molecule type" value="Genomic_DNA"/>
</dbReference>
<reference evidence="2 3" key="1">
    <citation type="submission" date="2023-09" db="EMBL/GenBank/DDBJ databases">
        <title>Whole genome shotgun sequencing (WGS) of Bosea sp. ZW T0_25, isolated from stored onions (Allium cepa).</title>
        <authorList>
            <person name="Stoll D.A."/>
            <person name="Huch M."/>
        </authorList>
    </citation>
    <scope>NUCLEOTIDE SEQUENCE [LARGE SCALE GENOMIC DNA]</scope>
    <source>
        <strain evidence="2 3">ZW T0_25</strain>
    </source>
</reference>
<dbReference type="InterPro" id="IPR045851">
    <property type="entry name" value="AMP-bd_C_sf"/>
</dbReference>
<protein>
    <submittedName>
        <fullName evidence="2">AMP-binding protein</fullName>
    </submittedName>
</protein>
<comment type="caution">
    <text evidence="2">The sequence shown here is derived from an EMBL/GenBank/DDBJ whole genome shotgun (WGS) entry which is preliminary data.</text>
</comment>
<sequence length="410" mass="43254">MSEHYDDLETLSPAAREAALFARLPAVLEAALATPGYRVHLAGIDPAAVRDRAALARLPVLRKADMPALQQAAPPFGGFTTAPLGSFGRLFTSPGPIFEPEGTASDPWGTARGLFAAGIRKGDIVLNTFGYHLTPGGFIMDSAARAIGCAVIPAGPGNTEQQLEVIGAYKPSAYTGTPDFLKILIEAADARGVDISCIKRAVVSGAAFPPSLQDWVRARGIDAYQLYATADLGLIAYETSARDGMVLNENLIVEIVRPGTGDPVAEGEVGEIVVTNLDPHHPQIRLAVGDLTAVLPGASASGRTNARIKGWMGRADQTAKVKGMFVRPEQVAEIARRHAEIAKLRLVVGRADEVDTMTLKAEIYAEPKGFIDAVSSTLQQVTKLKGTVEVLPLGALPNDGKVIADERPVG</sequence>
<evidence type="ECO:0000313" key="2">
    <source>
        <dbReference type="EMBL" id="MDU0342805.1"/>
    </source>
</evidence>
<dbReference type="InterPro" id="IPR042099">
    <property type="entry name" value="ANL_N_sf"/>
</dbReference>
<dbReference type="Pfam" id="PF00501">
    <property type="entry name" value="AMP-binding"/>
    <property type="match status" value="1"/>
</dbReference>
<keyword evidence="3" id="KW-1185">Reference proteome</keyword>
<proteinExistence type="predicted"/>
<organism evidence="2 3">
    <name type="scientific">Bosea rubneri</name>
    <dbReference type="NCBI Taxonomy" id="3075434"/>
    <lineage>
        <taxon>Bacteria</taxon>
        <taxon>Pseudomonadati</taxon>
        <taxon>Pseudomonadota</taxon>
        <taxon>Alphaproteobacteria</taxon>
        <taxon>Hyphomicrobiales</taxon>
        <taxon>Boseaceae</taxon>
        <taxon>Bosea</taxon>
    </lineage>
</organism>
<feature type="domain" description="AMP-dependent synthetase/ligase" evidence="1">
    <location>
        <begin position="148"/>
        <end position="275"/>
    </location>
</feature>
<dbReference type="RefSeq" id="WP_316020563.1">
    <property type="nucleotide sequence ID" value="NZ_JAWDID010000049.1"/>
</dbReference>
<gene>
    <name evidence="2" type="ORF">RKE40_23135</name>
</gene>
<dbReference type="SUPFAM" id="SSF56801">
    <property type="entry name" value="Acetyl-CoA synthetase-like"/>
    <property type="match status" value="1"/>
</dbReference>
<dbReference type="Gene3D" id="3.40.50.12780">
    <property type="entry name" value="N-terminal domain of ligase-like"/>
    <property type="match status" value="1"/>
</dbReference>
<dbReference type="Gene3D" id="3.30.300.30">
    <property type="match status" value="1"/>
</dbReference>
<dbReference type="PANTHER" id="PTHR43845:SF1">
    <property type="entry name" value="BLR5969 PROTEIN"/>
    <property type="match status" value="1"/>
</dbReference>
<dbReference type="InterPro" id="IPR000873">
    <property type="entry name" value="AMP-dep_synth/lig_dom"/>
</dbReference>
<dbReference type="Proteomes" id="UP001254257">
    <property type="component" value="Unassembled WGS sequence"/>
</dbReference>
<evidence type="ECO:0000259" key="1">
    <source>
        <dbReference type="Pfam" id="PF00501"/>
    </source>
</evidence>
<accession>A0ABU3SDE3</accession>
<evidence type="ECO:0000313" key="3">
    <source>
        <dbReference type="Proteomes" id="UP001254257"/>
    </source>
</evidence>